<dbReference type="SUPFAM" id="SSF161219">
    <property type="entry name" value="CHY zinc finger-like"/>
    <property type="match status" value="1"/>
</dbReference>
<keyword evidence="10" id="KW-1185">Reference proteome</keyword>
<evidence type="ECO:0000256" key="5">
    <source>
        <dbReference type="SAM" id="SignalP"/>
    </source>
</evidence>
<dbReference type="GO" id="GO:0008270">
    <property type="term" value="F:zinc ion binding"/>
    <property type="evidence" value="ECO:0007669"/>
    <property type="project" value="UniProtKB-KW"/>
</dbReference>
<feature type="domain" description="CHY-type" evidence="7">
    <location>
        <begin position="42"/>
        <end position="109"/>
    </location>
</feature>
<dbReference type="PANTHER" id="PTHR21319:SF53">
    <property type="entry name" value="RING FINGER AND CHY ZINC FINGER DOMAIN-CONTAINING PROTEIN 1"/>
    <property type="match status" value="1"/>
</dbReference>
<dbReference type="Proteomes" id="UP001152759">
    <property type="component" value="Chromosome 6"/>
</dbReference>
<keyword evidence="3" id="KW-0862">Zinc</keyword>
<keyword evidence="1" id="KW-0479">Metal-binding</keyword>
<feature type="domain" description="RING-type" evidence="6">
    <location>
        <begin position="175"/>
        <end position="217"/>
    </location>
</feature>
<dbReference type="GO" id="GO:0005634">
    <property type="term" value="C:nucleus"/>
    <property type="evidence" value="ECO:0007669"/>
    <property type="project" value="TreeGrafter"/>
</dbReference>
<name>A0A9P0C9U3_BEMTA</name>
<dbReference type="OrthoDB" id="411372at2759"/>
<dbReference type="PROSITE" id="PS50089">
    <property type="entry name" value="ZF_RING_2"/>
    <property type="match status" value="1"/>
</dbReference>
<dbReference type="Gene3D" id="3.30.40.10">
    <property type="entry name" value="Zinc/RING finger domain, C3HC4 (zinc finger)"/>
    <property type="match status" value="1"/>
</dbReference>
<dbReference type="KEGG" id="btab:109034761"/>
<dbReference type="InterPro" id="IPR008913">
    <property type="entry name" value="Znf_CHY"/>
</dbReference>
<feature type="domain" description="CTCHY-type" evidence="8">
    <location>
        <begin position="111"/>
        <end position="174"/>
    </location>
</feature>
<evidence type="ECO:0000256" key="4">
    <source>
        <dbReference type="PROSITE-ProRule" id="PRU00601"/>
    </source>
</evidence>
<dbReference type="EMBL" id="OU963867">
    <property type="protein sequence ID" value="CAH0774724.1"/>
    <property type="molecule type" value="Genomic_DNA"/>
</dbReference>
<keyword evidence="2 4" id="KW-0863">Zinc-finger</keyword>
<evidence type="ECO:0000256" key="1">
    <source>
        <dbReference type="ARBA" id="ARBA00022723"/>
    </source>
</evidence>
<accession>A0A9P0C9U3</accession>
<dbReference type="SMART" id="SM00184">
    <property type="entry name" value="RING"/>
    <property type="match status" value="1"/>
</dbReference>
<dbReference type="InterPro" id="IPR037275">
    <property type="entry name" value="Znf_CTCHY_sf"/>
</dbReference>
<dbReference type="GO" id="GO:0016567">
    <property type="term" value="P:protein ubiquitination"/>
    <property type="evidence" value="ECO:0007669"/>
    <property type="project" value="TreeGrafter"/>
</dbReference>
<sequence length="280" mass="32116">MFIFLINLIKCLFSRLVIYLPSYLQISDSAEMELDQPNNSQSEIAKHGCTHYQRKSKFVTPCCDKVYPCRVCHDDNESHTLNRKEVSELICCECETRQKVQATCENCSIDFGKYTCLECRLFDDVDKKQYHCEGCGICRVGGRDNFFHCFKCNLCLPNSIKDSHKCIENVSRGDCPVCMEDLHTSRQGLLVPSCGHIIHKKCQKDMFEAGFYNCPLCLITIPDMSQYWAELDARIAEAPMPKKYKDKKVDILCRDCHKNSTAPFHVYGLKCSHCGSYNTC</sequence>
<evidence type="ECO:0000256" key="2">
    <source>
        <dbReference type="ARBA" id="ARBA00022771"/>
    </source>
</evidence>
<dbReference type="SUPFAM" id="SSF161245">
    <property type="entry name" value="Zinc hairpin stack"/>
    <property type="match status" value="1"/>
</dbReference>
<organism evidence="9 10">
    <name type="scientific">Bemisia tabaci</name>
    <name type="common">Sweetpotato whitefly</name>
    <name type="synonym">Aleurodes tabaci</name>
    <dbReference type="NCBI Taxonomy" id="7038"/>
    <lineage>
        <taxon>Eukaryota</taxon>
        <taxon>Metazoa</taxon>
        <taxon>Ecdysozoa</taxon>
        <taxon>Arthropoda</taxon>
        <taxon>Hexapoda</taxon>
        <taxon>Insecta</taxon>
        <taxon>Pterygota</taxon>
        <taxon>Neoptera</taxon>
        <taxon>Paraneoptera</taxon>
        <taxon>Hemiptera</taxon>
        <taxon>Sternorrhyncha</taxon>
        <taxon>Aleyrodoidea</taxon>
        <taxon>Aleyrodidae</taxon>
        <taxon>Aleyrodinae</taxon>
        <taxon>Bemisia</taxon>
    </lineage>
</organism>
<evidence type="ECO:0000313" key="10">
    <source>
        <dbReference type="Proteomes" id="UP001152759"/>
    </source>
</evidence>
<dbReference type="InterPro" id="IPR017921">
    <property type="entry name" value="Znf_CTCHY"/>
</dbReference>
<dbReference type="Pfam" id="PF05495">
    <property type="entry name" value="zf-CHY"/>
    <property type="match status" value="1"/>
</dbReference>
<evidence type="ECO:0000256" key="3">
    <source>
        <dbReference type="ARBA" id="ARBA00022833"/>
    </source>
</evidence>
<dbReference type="SUPFAM" id="SSF57850">
    <property type="entry name" value="RING/U-box"/>
    <property type="match status" value="1"/>
</dbReference>
<dbReference type="GO" id="GO:0006511">
    <property type="term" value="P:ubiquitin-dependent protein catabolic process"/>
    <property type="evidence" value="ECO:0007669"/>
    <property type="project" value="TreeGrafter"/>
</dbReference>
<evidence type="ECO:0000313" key="9">
    <source>
        <dbReference type="EMBL" id="CAH0774724.1"/>
    </source>
</evidence>
<proteinExistence type="predicted"/>
<protein>
    <submittedName>
        <fullName evidence="9">Uncharacterized protein</fullName>
    </submittedName>
</protein>
<dbReference type="Pfam" id="PF14599">
    <property type="entry name" value="zinc_ribbon_6"/>
    <property type="match status" value="1"/>
</dbReference>
<dbReference type="Gene3D" id="2.20.28.10">
    <property type="match status" value="1"/>
</dbReference>
<dbReference type="AlphaFoldDB" id="A0A9P0C9U3"/>
<dbReference type="CDD" id="cd16464">
    <property type="entry name" value="RING-H2_Pirh2-like"/>
    <property type="match status" value="1"/>
</dbReference>
<dbReference type="GO" id="GO:0061630">
    <property type="term" value="F:ubiquitin protein ligase activity"/>
    <property type="evidence" value="ECO:0007669"/>
    <property type="project" value="TreeGrafter"/>
</dbReference>
<dbReference type="PROSITE" id="PS51266">
    <property type="entry name" value="ZF_CHY"/>
    <property type="match status" value="1"/>
</dbReference>
<evidence type="ECO:0000259" key="7">
    <source>
        <dbReference type="PROSITE" id="PS51266"/>
    </source>
</evidence>
<dbReference type="InterPro" id="IPR013083">
    <property type="entry name" value="Znf_RING/FYVE/PHD"/>
</dbReference>
<dbReference type="InterPro" id="IPR039512">
    <property type="entry name" value="RCHY1_zinc-ribbon"/>
</dbReference>
<keyword evidence="5" id="KW-0732">Signal</keyword>
<dbReference type="PROSITE" id="PS51270">
    <property type="entry name" value="ZF_CTCHY"/>
    <property type="match status" value="1"/>
</dbReference>
<evidence type="ECO:0000259" key="8">
    <source>
        <dbReference type="PROSITE" id="PS51270"/>
    </source>
</evidence>
<dbReference type="InterPro" id="IPR001841">
    <property type="entry name" value="Znf_RING"/>
</dbReference>
<dbReference type="Pfam" id="PF13639">
    <property type="entry name" value="zf-RING_2"/>
    <property type="match status" value="1"/>
</dbReference>
<dbReference type="InterPro" id="IPR037274">
    <property type="entry name" value="Znf_CHY_sf"/>
</dbReference>
<gene>
    <name evidence="9" type="ORF">BEMITA_LOCUS11041</name>
</gene>
<dbReference type="PANTHER" id="PTHR21319">
    <property type="entry name" value="RING FINGER AND CHY ZINC FINGER DOMAIN-CONTAINING PROTEIN 1"/>
    <property type="match status" value="1"/>
</dbReference>
<evidence type="ECO:0000259" key="6">
    <source>
        <dbReference type="PROSITE" id="PS50089"/>
    </source>
</evidence>
<reference evidence="9" key="1">
    <citation type="submission" date="2021-12" db="EMBL/GenBank/DDBJ databases">
        <authorList>
            <person name="King R."/>
        </authorList>
    </citation>
    <scope>NUCLEOTIDE SEQUENCE</scope>
</reference>
<feature type="signal peptide" evidence="5">
    <location>
        <begin position="1"/>
        <end position="19"/>
    </location>
</feature>
<feature type="chain" id="PRO_5040198647" evidence="5">
    <location>
        <begin position="20"/>
        <end position="280"/>
    </location>
</feature>